<dbReference type="PROSITE" id="PS00211">
    <property type="entry name" value="ABC_TRANSPORTER_1"/>
    <property type="match status" value="1"/>
</dbReference>
<gene>
    <name evidence="8" type="ORF">HMPREF9156_00709</name>
</gene>
<dbReference type="InterPro" id="IPR011527">
    <property type="entry name" value="ABC1_TM_dom"/>
</dbReference>
<dbReference type="RefSeq" id="WP_007147773.1">
    <property type="nucleotide sequence ID" value="NZ_AKCI01000001.1"/>
</dbReference>
<keyword evidence="4 5" id="KW-0472">Membrane</keyword>
<dbReference type="OrthoDB" id="3237158at2"/>
<keyword evidence="9" id="KW-1185">Reference proteome</keyword>
<dbReference type="InterPro" id="IPR039421">
    <property type="entry name" value="Type_1_exporter"/>
</dbReference>
<dbReference type="AlphaFoldDB" id="J0WZ13"/>
<evidence type="ECO:0000313" key="8">
    <source>
        <dbReference type="EMBL" id="EJD64834.1"/>
    </source>
</evidence>
<dbReference type="Pfam" id="PF00664">
    <property type="entry name" value="ABC_membrane"/>
    <property type="match status" value="1"/>
</dbReference>
<dbReference type="HOGENOM" id="CLU_491627_0_0_11"/>
<comment type="subcellular location">
    <subcellularLocation>
        <location evidence="1">Cell membrane</location>
        <topology evidence="1">Multi-pass membrane protein</topology>
    </subcellularLocation>
</comment>
<dbReference type="InterPro" id="IPR027417">
    <property type="entry name" value="P-loop_NTPase"/>
</dbReference>
<dbReference type="GO" id="GO:0005524">
    <property type="term" value="F:ATP binding"/>
    <property type="evidence" value="ECO:0007669"/>
    <property type="project" value="InterPro"/>
</dbReference>
<sequence length="554" mass="60191">MEHLSFTAVLRQLVGITKGRRILLSVLTLLSLIQSLAEASLPVGLGILVNTVNEHNTVGLISVSTFLVAAVLIRITASISAHILDTRIGIDIRTQHKERVTKHVISYRGVFDKGLNTGDVVEVAEDDISAIASGFSAIEFVIVGLGTYAVAGVYLLTQSWRVGVSILIAVPILCLFLPKVLHKLRKHLAEYRKTAGAMTSMAIDAATGHRVLLGTHGRKVFLASYHNLSTEMKRKGLNVANTRALIDGLRELIPASVLLAVLGIALLQWQYGWMNVGQIVSFYGLATYLLQPVTALISSLQQFVPAAVGLEREQRVLSSGREPHRGVSVIPEVKTVMDPQTGIRITPGYTVLFADALSEMSGIAERLAGADNEGRGLINGVSYSVYSEKAIREQATLLDTDASLVSGTLSEILGGSEYPDAVKIRVLQNSSLGELMDSFSDGLDHYITDGGRNLSGGQRQRLLLAKALVPNPAVLVLVEPTSALDTVTEKNIIEQLYNERKDAITVVATHSPAHIQHSDTVLWIRDNALFMSGSHQELMKNPQYREMFINLEEI</sequence>
<evidence type="ECO:0000256" key="1">
    <source>
        <dbReference type="ARBA" id="ARBA00004651"/>
    </source>
</evidence>
<dbReference type="Gene3D" id="1.20.1560.10">
    <property type="entry name" value="ABC transporter type 1, transmembrane domain"/>
    <property type="match status" value="1"/>
</dbReference>
<dbReference type="Proteomes" id="UP000006415">
    <property type="component" value="Unassembled WGS sequence"/>
</dbReference>
<dbReference type="PANTHER" id="PTHR43394">
    <property type="entry name" value="ATP-DEPENDENT PERMEASE MDL1, MITOCHONDRIAL"/>
    <property type="match status" value="1"/>
</dbReference>
<evidence type="ECO:0000259" key="7">
    <source>
        <dbReference type="PROSITE" id="PS50929"/>
    </source>
</evidence>
<proteinExistence type="predicted"/>
<dbReference type="EMBL" id="AGZS01000003">
    <property type="protein sequence ID" value="EJD64834.1"/>
    <property type="molecule type" value="Genomic_DNA"/>
</dbReference>
<feature type="transmembrane region" description="Helical" evidence="5">
    <location>
        <begin position="252"/>
        <end position="271"/>
    </location>
</feature>
<evidence type="ECO:0008006" key="10">
    <source>
        <dbReference type="Google" id="ProtNLM"/>
    </source>
</evidence>
<dbReference type="PROSITE" id="PS50893">
    <property type="entry name" value="ABC_TRANSPORTER_2"/>
    <property type="match status" value="1"/>
</dbReference>
<evidence type="ECO:0000256" key="4">
    <source>
        <dbReference type="ARBA" id="ARBA00023136"/>
    </source>
</evidence>
<dbReference type="Pfam" id="PF00005">
    <property type="entry name" value="ABC_tran"/>
    <property type="match status" value="1"/>
</dbReference>
<reference evidence="8 9" key="1">
    <citation type="submission" date="2012-01" db="EMBL/GenBank/DDBJ databases">
        <title>The Genome Sequence of Scardovia wiggsiae F0424.</title>
        <authorList>
            <consortium name="The Broad Institute Genome Sequencing Platform"/>
            <person name="Earl A."/>
            <person name="Ward D."/>
            <person name="Feldgarden M."/>
            <person name="Gevers D."/>
            <person name="Izard J."/>
            <person name="Ganesan A."/>
            <person name="Baranova O.V."/>
            <person name="Blanton J.M."/>
            <person name="Tanner A.C."/>
            <person name="Mathney J."/>
            <person name="Dewhirst F.E."/>
            <person name="Young S.K."/>
            <person name="Zeng Q."/>
            <person name="Gargeya S."/>
            <person name="Fitzgerald M."/>
            <person name="Haas B."/>
            <person name="Abouelleil A."/>
            <person name="Alvarado L."/>
            <person name="Arachchi H.M."/>
            <person name="Berlin A."/>
            <person name="Chapman S.B."/>
            <person name="Gearin G."/>
            <person name="Goldberg J."/>
            <person name="Griggs A."/>
            <person name="Gujja S."/>
            <person name="Hansen M."/>
            <person name="Heiman D."/>
            <person name="Howarth C."/>
            <person name="Larimer J."/>
            <person name="Lui A."/>
            <person name="MacDonald P.J.P."/>
            <person name="McCowen C."/>
            <person name="Montmayeur A."/>
            <person name="Murphy C."/>
            <person name="Neiman D."/>
            <person name="Pearson M."/>
            <person name="Priest M."/>
            <person name="Roberts A."/>
            <person name="Saif S."/>
            <person name="Shea T."/>
            <person name="Sisk P."/>
            <person name="Stolte C."/>
            <person name="Sykes S."/>
            <person name="Wortman J."/>
            <person name="Nusbaum C."/>
            <person name="Birren B."/>
        </authorList>
    </citation>
    <scope>NUCLEOTIDE SEQUENCE [LARGE SCALE GENOMIC DNA]</scope>
    <source>
        <strain evidence="8 9">F0424</strain>
    </source>
</reference>
<dbReference type="InterPro" id="IPR036640">
    <property type="entry name" value="ABC1_TM_sf"/>
</dbReference>
<evidence type="ECO:0000259" key="6">
    <source>
        <dbReference type="PROSITE" id="PS50893"/>
    </source>
</evidence>
<evidence type="ECO:0000256" key="2">
    <source>
        <dbReference type="ARBA" id="ARBA00022692"/>
    </source>
</evidence>
<evidence type="ECO:0000256" key="5">
    <source>
        <dbReference type="SAM" id="Phobius"/>
    </source>
</evidence>
<feature type="domain" description="ABC transporter" evidence="6">
    <location>
        <begin position="337"/>
        <end position="551"/>
    </location>
</feature>
<dbReference type="GO" id="GO:0005886">
    <property type="term" value="C:plasma membrane"/>
    <property type="evidence" value="ECO:0007669"/>
    <property type="project" value="UniProtKB-SubCell"/>
</dbReference>
<dbReference type="GO" id="GO:0015421">
    <property type="term" value="F:ABC-type oligopeptide transporter activity"/>
    <property type="evidence" value="ECO:0007669"/>
    <property type="project" value="TreeGrafter"/>
</dbReference>
<dbReference type="STRING" id="857290.HMPREF9156_00709"/>
<evidence type="ECO:0000256" key="3">
    <source>
        <dbReference type="ARBA" id="ARBA00022989"/>
    </source>
</evidence>
<feature type="transmembrane region" description="Helical" evidence="5">
    <location>
        <begin position="61"/>
        <end position="84"/>
    </location>
</feature>
<evidence type="ECO:0000313" key="9">
    <source>
        <dbReference type="Proteomes" id="UP000006415"/>
    </source>
</evidence>
<keyword evidence="3 5" id="KW-1133">Transmembrane helix</keyword>
<dbReference type="CDD" id="cd07346">
    <property type="entry name" value="ABC_6TM_exporters"/>
    <property type="match status" value="1"/>
</dbReference>
<dbReference type="SUPFAM" id="SSF90123">
    <property type="entry name" value="ABC transporter transmembrane region"/>
    <property type="match status" value="1"/>
</dbReference>
<organism evidence="8 9">
    <name type="scientific">Scardovia wiggsiae F0424</name>
    <dbReference type="NCBI Taxonomy" id="857290"/>
    <lineage>
        <taxon>Bacteria</taxon>
        <taxon>Bacillati</taxon>
        <taxon>Actinomycetota</taxon>
        <taxon>Actinomycetes</taxon>
        <taxon>Bifidobacteriales</taxon>
        <taxon>Bifidobacteriaceae</taxon>
        <taxon>Scardovia</taxon>
    </lineage>
</organism>
<dbReference type="Gene3D" id="3.40.50.300">
    <property type="entry name" value="P-loop containing nucleotide triphosphate hydrolases"/>
    <property type="match status" value="1"/>
</dbReference>
<name>J0WZ13_9BIFI</name>
<dbReference type="GO" id="GO:0016887">
    <property type="term" value="F:ATP hydrolysis activity"/>
    <property type="evidence" value="ECO:0007669"/>
    <property type="project" value="InterPro"/>
</dbReference>
<protein>
    <recommendedName>
        <fullName evidence="10">ABC transmembrane type-1 domain-containing protein</fullName>
    </recommendedName>
</protein>
<feature type="transmembrane region" description="Helical" evidence="5">
    <location>
        <begin position="137"/>
        <end position="156"/>
    </location>
</feature>
<accession>J0WZ13</accession>
<dbReference type="InterPro" id="IPR003439">
    <property type="entry name" value="ABC_transporter-like_ATP-bd"/>
</dbReference>
<dbReference type="SUPFAM" id="SSF52540">
    <property type="entry name" value="P-loop containing nucleoside triphosphate hydrolases"/>
    <property type="match status" value="1"/>
</dbReference>
<dbReference type="eggNOG" id="COG1132">
    <property type="taxonomic scope" value="Bacteria"/>
</dbReference>
<comment type="caution">
    <text evidence="8">The sequence shown here is derived from an EMBL/GenBank/DDBJ whole genome shotgun (WGS) entry which is preliminary data.</text>
</comment>
<feature type="domain" description="ABC transmembrane type-1" evidence="7">
    <location>
        <begin position="26"/>
        <end position="303"/>
    </location>
</feature>
<dbReference type="PROSITE" id="PS50929">
    <property type="entry name" value="ABC_TM1F"/>
    <property type="match status" value="1"/>
</dbReference>
<feature type="transmembrane region" description="Helical" evidence="5">
    <location>
        <begin position="162"/>
        <end position="181"/>
    </location>
</feature>
<dbReference type="InterPro" id="IPR017871">
    <property type="entry name" value="ABC_transporter-like_CS"/>
</dbReference>
<keyword evidence="2 5" id="KW-0812">Transmembrane</keyword>